<feature type="domain" description="Coenzyme F420 hydrogenase/dehydrogenase beta subunit N-terminal" evidence="1">
    <location>
        <begin position="161"/>
        <end position="238"/>
    </location>
</feature>
<evidence type="ECO:0000259" key="1">
    <source>
        <dbReference type="Pfam" id="PF04422"/>
    </source>
</evidence>
<dbReference type="Pfam" id="PF04422">
    <property type="entry name" value="FrhB_FdhB_N"/>
    <property type="match status" value="1"/>
</dbReference>
<protein>
    <submittedName>
        <fullName evidence="3">Uncharacterized protein</fullName>
    </submittedName>
</protein>
<dbReference type="InterPro" id="IPR045220">
    <property type="entry name" value="FRHB/FDHB/HCAR-like"/>
</dbReference>
<dbReference type="PANTHER" id="PTHR31332:SF0">
    <property type="entry name" value="7-HYDROXYMETHYL CHLOROPHYLL A REDUCTASE, CHLOROPLASTIC"/>
    <property type="match status" value="1"/>
</dbReference>
<feature type="domain" description="Coenzyme F420 hydrogenase/dehydrogenase beta subunit C-terminal" evidence="2">
    <location>
        <begin position="248"/>
        <end position="418"/>
    </location>
</feature>
<evidence type="ECO:0000259" key="2">
    <source>
        <dbReference type="Pfam" id="PF04432"/>
    </source>
</evidence>
<comment type="caution">
    <text evidence="3">The sequence shown here is derived from an EMBL/GenBank/DDBJ whole genome shotgun (WGS) entry which is preliminary data.</text>
</comment>
<name>A0ABD3N8I1_9STRA</name>
<evidence type="ECO:0000313" key="3">
    <source>
        <dbReference type="EMBL" id="KAL3772400.1"/>
    </source>
</evidence>
<sequence>MHVKLCLIFYSISQWSRSSTALLANGVVGGGISFSPRTSLLSTIGKASPTAPALPLFATPATKPQPIDPAFWPDKFPAKSHCSKCGLCETSYVTHVVDACAFIGEGMKRNIDGLEATVHGRTRNSDDMVWDKSSSSSPVLNTADEARFGVLHRPMLLARGKHIPNAQWTGCVTGIAISMLEAGMVDAVVCIASKENGEQDGNDRSGWSNAEPILARTVSEVLRGRGVKPALAPSLRILDELKASPDTKKLLFCGVGCAVQAFRAIQHELGLEEVYVLGTNCADNSPTSEDAQEFLRRSVPDIVMKGNNTVLGYEFMQDFRVHVKYDDGAGTPISPSYERKPYFCLPGDVSEFAIAQSCLACFDYTNALADVVVGYMAAPLDRQNANMQQSYQSLTVRNLRGETMIQSALNAGRLELGPNATGKGSHENFAMATVSSDNIVQKMIGGEMKTKGMPRFLGEVLASVMTYIGPKGVSFARYSIDYHVLRNYLHCVDVWGVETANDMLPKYSADIVNHYMESQTSFREIVEQIKMKNER</sequence>
<gene>
    <name evidence="3" type="ORF">ACHAWU_005577</name>
</gene>
<organism evidence="3 4">
    <name type="scientific">Discostella pseudostelligera</name>
    <dbReference type="NCBI Taxonomy" id="259834"/>
    <lineage>
        <taxon>Eukaryota</taxon>
        <taxon>Sar</taxon>
        <taxon>Stramenopiles</taxon>
        <taxon>Ochrophyta</taxon>
        <taxon>Bacillariophyta</taxon>
        <taxon>Coscinodiscophyceae</taxon>
        <taxon>Thalassiosirophycidae</taxon>
        <taxon>Stephanodiscales</taxon>
        <taxon>Stephanodiscaceae</taxon>
        <taxon>Discostella</taxon>
    </lineage>
</organism>
<evidence type="ECO:0000313" key="4">
    <source>
        <dbReference type="Proteomes" id="UP001530293"/>
    </source>
</evidence>
<reference evidence="3 4" key="1">
    <citation type="submission" date="2024-10" db="EMBL/GenBank/DDBJ databases">
        <title>Updated reference genomes for cyclostephanoid diatoms.</title>
        <authorList>
            <person name="Roberts W.R."/>
            <person name="Alverson A.J."/>
        </authorList>
    </citation>
    <scope>NUCLEOTIDE SEQUENCE [LARGE SCALE GENOMIC DNA]</scope>
    <source>
        <strain evidence="3 4">AJA232-27</strain>
    </source>
</reference>
<dbReference type="Pfam" id="PF04432">
    <property type="entry name" value="FrhB_FdhB_C"/>
    <property type="match status" value="1"/>
</dbReference>
<dbReference type="Proteomes" id="UP001530293">
    <property type="component" value="Unassembled WGS sequence"/>
</dbReference>
<accession>A0ABD3N8I1</accession>
<keyword evidence="4" id="KW-1185">Reference proteome</keyword>
<dbReference type="InterPro" id="IPR007516">
    <property type="entry name" value="Co_F420_Hydgase/DH_bsu_N"/>
</dbReference>
<dbReference type="InterPro" id="IPR007525">
    <property type="entry name" value="FrhB_FdhB_C"/>
</dbReference>
<dbReference type="AlphaFoldDB" id="A0ABD3N8I1"/>
<dbReference type="EMBL" id="JALLBG020000011">
    <property type="protein sequence ID" value="KAL3772400.1"/>
    <property type="molecule type" value="Genomic_DNA"/>
</dbReference>
<proteinExistence type="predicted"/>
<dbReference type="PANTHER" id="PTHR31332">
    <property type="entry name" value="7-HYDROXYMETHYL CHLOROPHYLL A REDUCTASE, CHLOROPLASTIC"/>
    <property type="match status" value="1"/>
</dbReference>